<dbReference type="EMBL" id="JAVDTT010000002">
    <property type="protein sequence ID" value="MDR6841835.1"/>
    <property type="molecule type" value="Genomic_DNA"/>
</dbReference>
<dbReference type="SUPFAM" id="SSF47616">
    <property type="entry name" value="GST C-terminal domain-like"/>
    <property type="match status" value="1"/>
</dbReference>
<dbReference type="PANTHER" id="PTHR42673">
    <property type="entry name" value="MALEYLACETOACETATE ISOMERASE"/>
    <property type="match status" value="1"/>
</dbReference>
<dbReference type="CDD" id="cd00570">
    <property type="entry name" value="GST_N_family"/>
    <property type="match status" value="1"/>
</dbReference>
<dbReference type="Pfam" id="PF13410">
    <property type="entry name" value="GST_C_2"/>
    <property type="match status" value="1"/>
</dbReference>
<dbReference type="InterPro" id="IPR036282">
    <property type="entry name" value="Glutathione-S-Trfase_C_sf"/>
</dbReference>
<keyword evidence="5" id="KW-1185">Reference proteome</keyword>
<evidence type="ECO:0000313" key="5">
    <source>
        <dbReference type="Proteomes" id="UP001254759"/>
    </source>
</evidence>
<dbReference type="PROSITE" id="PS50404">
    <property type="entry name" value="GST_NTER"/>
    <property type="match status" value="1"/>
</dbReference>
<dbReference type="Gene3D" id="1.20.1050.10">
    <property type="match status" value="1"/>
</dbReference>
<reference evidence="4 5" key="1">
    <citation type="submission" date="2023-07" db="EMBL/GenBank/DDBJ databases">
        <title>Sorghum-associated microbial communities from plants grown in Nebraska, USA.</title>
        <authorList>
            <person name="Schachtman D."/>
        </authorList>
    </citation>
    <scope>NUCLEOTIDE SEQUENCE [LARGE SCALE GENOMIC DNA]</scope>
    <source>
        <strain evidence="4 5">BE107</strain>
    </source>
</reference>
<dbReference type="InterPro" id="IPR004045">
    <property type="entry name" value="Glutathione_S-Trfase_N"/>
</dbReference>
<sequence length="250" mass="28540">MTTDYHIIGNYISPYVRKVLVCMELKSLHYTIDPIAPFVGNERFSELSPLRRIPVLIDGERVINDSSVICQYLDELHPRPSLYPADIGDRAQARWLEEYCDSWLGDVVIWGMFYQKGVKRYLFGEEPDEAVIARARDEQLPVALDYLESQMPAEGFLFGEISVADISIASFFRNAAFVRYAVDAQRWPRTAALLERTWALPAFGKLGELEERSLRTPLPEQRKMLRELGAPVSAETLGTSPPRRGVMRLE</sequence>
<feature type="region of interest" description="Disordered" evidence="1">
    <location>
        <begin position="229"/>
        <end position="250"/>
    </location>
</feature>
<evidence type="ECO:0000313" key="4">
    <source>
        <dbReference type="EMBL" id="MDR6841835.1"/>
    </source>
</evidence>
<gene>
    <name evidence="4" type="ORF">J2W94_002120</name>
</gene>
<dbReference type="SUPFAM" id="SSF52833">
    <property type="entry name" value="Thioredoxin-like"/>
    <property type="match status" value="1"/>
</dbReference>
<dbReference type="InterPro" id="IPR010987">
    <property type="entry name" value="Glutathione-S-Trfase_C-like"/>
</dbReference>
<dbReference type="RefSeq" id="WP_310092989.1">
    <property type="nucleotide sequence ID" value="NZ_JAVDTT010000002.1"/>
</dbReference>
<dbReference type="Gene3D" id="3.40.30.10">
    <property type="entry name" value="Glutaredoxin"/>
    <property type="match status" value="1"/>
</dbReference>
<dbReference type="Pfam" id="PF13417">
    <property type="entry name" value="GST_N_3"/>
    <property type="match status" value="1"/>
</dbReference>
<accession>A0ABU1RV85</accession>
<comment type="caution">
    <text evidence="4">The sequence shown here is derived from an EMBL/GenBank/DDBJ whole genome shotgun (WGS) entry which is preliminary data.</text>
</comment>
<proteinExistence type="predicted"/>
<dbReference type="CDD" id="cd00299">
    <property type="entry name" value="GST_C_family"/>
    <property type="match status" value="1"/>
</dbReference>
<feature type="domain" description="GST N-terminal" evidence="2">
    <location>
        <begin position="3"/>
        <end position="81"/>
    </location>
</feature>
<dbReference type="Proteomes" id="UP001254759">
    <property type="component" value="Unassembled WGS sequence"/>
</dbReference>
<organism evidence="4 5">
    <name type="scientific">Pseudoxanthomonas sacheonensis</name>
    <dbReference type="NCBI Taxonomy" id="443615"/>
    <lineage>
        <taxon>Bacteria</taxon>
        <taxon>Pseudomonadati</taxon>
        <taxon>Pseudomonadota</taxon>
        <taxon>Gammaproteobacteria</taxon>
        <taxon>Lysobacterales</taxon>
        <taxon>Lysobacteraceae</taxon>
        <taxon>Pseudoxanthomonas</taxon>
    </lineage>
</organism>
<name>A0ABU1RV85_9GAMM</name>
<dbReference type="InterPro" id="IPR036249">
    <property type="entry name" value="Thioredoxin-like_sf"/>
</dbReference>
<dbReference type="PROSITE" id="PS50405">
    <property type="entry name" value="GST_CTER"/>
    <property type="match status" value="1"/>
</dbReference>
<protein>
    <submittedName>
        <fullName evidence="4">Glutathione S-transferase</fullName>
    </submittedName>
</protein>
<evidence type="ECO:0000259" key="3">
    <source>
        <dbReference type="PROSITE" id="PS50405"/>
    </source>
</evidence>
<dbReference type="InterPro" id="IPR040079">
    <property type="entry name" value="Glutathione_S-Trfase"/>
</dbReference>
<evidence type="ECO:0000259" key="2">
    <source>
        <dbReference type="PROSITE" id="PS50404"/>
    </source>
</evidence>
<feature type="domain" description="GST C-terminal" evidence="3">
    <location>
        <begin position="86"/>
        <end position="218"/>
    </location>
</feature>
<dbReference type="PANTHER" id="PTHR42673:SF21">
    <property type="entry name" value="GLUTATHIONE S-TRANSFERASE YFCF"/>
    <property type="match status" value="1"/>
</dbReference>
<evidence type="ECO:0000256" key="1">
    <source>
        <dbReference type="SAM" id="MobiDB-lite"/>
    </source>
</evidence>
<dbReference type="SFLD" id="SFLDS00019">
    <property type="entry name" value="Glutathione_Transferase_(cytos"/>
    <property type="match status" value="1"/>
</dbReference>
<dbReference type="SFLD" id="SFLDG00358">
    <property type="entry name" value="Main_(cytGST)"/>
    <property type="match status" value="1"/>
</dbReference>